<name>A0A0S2MQK9_9CUCU</name>
<keyword evidence="6" id="KW-0679">Respiratory chain</keyword>
<evidence type="ECO:0000256" key="14">
    <source>
        <dbReference type="ARBA" id="ARBA00031019"/>
    </source>
</evidence>
<keyword evidence="13 16" id="KW-0472">Membrane</keyword>
<evidence type="ECO:0000256" key="11">
    <source>
        <dbReference type="ARBA" id="ARBA00023027"/>
    </source>
</evidence>
<dbReference type="PANTHER" id="PTHR11435">
    <property type="entry name" value="NADH UBIQUINONE OXIDOREDUCTASE SUBUNIT ND6"/>
    <property type="match status" value="1"/>
</dbReference>
<evidence type="ECO:0000256" key="13">
    <source>
        <dbReference type="ARBA" id="ARBA00023136"/>
    </source>
</evidence>
<keyword evidence="11" id="KW-0520">NAD</keyword>
<gene>
    <name evidence="17" type="primary">nad6</name>
</gene>
<reference evidence="17" key="1">
    <citation type="submission" date="2012-06" db="EMBL/GenBank/DDBJ databases">
        <title>Mitogenomics of the Coleoptera under dense taxon sampling.</title>
        <authorList>
            <person name="Timmermans M.J.T.N."/>
            <person name="Lim J."/>
            <person name="Dodsworth S."/>
            <person name="Haran J."/>
            <person name="Ahrens D."/>
            <person name="Bocak L."/>
            <person name="London A."/>
            <person name="Culverwell L."/>
            <person name="Vogler A.P."/>
        </authorList>
    </citation>
    <scope>NUCLEOTIDE SEQUENCE</scope>
</reference>
<feature type="transmembrane region" description="Helical" evidence="16">
    <location>
        <begin position="47"/>
        <end position="69"/>
    </location>
</feature>
<proteinExistence type="inferred from homology"/>
<keyword evidence="8" id="KW-1278">Translocase</keyword>
<accession>A0A0S2MQK9</accession>
<evidence type="ECO:0000256" key="10">
    <source>
        <dbReference type="ARBA" id="ARBA00022989"/>
    </source>
</evidence>
<dbReference type="GO" id="GO:0008137">
    <property type="term" value="F:NADH dehydrogenase (ubiquinone) activity"/>
    <property type="evidence" value="ECO:0007669"/>
    <property type="project" value="UniProtKB-EC"/>
</dbReference>
<evidence type="ECO:0000256" key="9">
    <source>
        <dbReference type="ARBA" id="ARBA00022982"/>
    </source>
</evidence>
<dbReference type="PANTHER" id="PTHR11435:SF1">
    <property type="entry name" value="NADH-UBIQUINONE OXIDOREDUCTASE CHAIN 6"/>
    <property type="match status" value="1"/>
</dbReference>
<comment type="similarity">
    <text evidence="2">Belongs to the complex I subunit 6 family.</text>
</comment>
<feature type="transmembrane region" description="Helical" evidence="16">
    <location>
        <begin position="136"/>
        <end position="157"/>
    </location>
</feature>
<evidence type="ECO:0000256" key="8">
    <source>
        <dbReference type="ARBA" id="ARBA00022967"/>
    </source>
</evidence>
<evidence type="ECO:0000256" key="7">
    <source>
        <dbReference type="ARBA" id="ARBA00022692"/>
    </source>
</evidence>
<organism evidence="17">
    <name type="scientific">Malachiinae sp. GENSP01</name>
    <dbReference type="NCBI Taxonomy" id="1205562"/>
    <lineage>
        <taxon>Eukaryota</taxon>
        <taxon>Metazoa</taxon>
        <taxon>Ecdysozoa</taxon>
        <taxon>Arthropoda</taxon>
        <taxon>Hexapoda</taxon>
        <taxon>Insecta</taxon>
        <taxon>Pterygota</taxon>
        <taxon>Neoptera</taxon>
        <taxon>Endopterygota</taxon>
        <taxon>Coleoptera</taxon>
        <taxon>Polyphaga</taxon>
        <taxon>Cucujiformia</taxon>
        <taxon>Melyridae</taxon>
        <taxon>Malachiinae</taxon>
    </lineage>
</organism>
<keyword evidence="7 16" id="KW-0812">Transmembrane</keyword>
<evidence type="ECO:0000256" key="16">
    <source>
        <dbReference type="SAM" id="Phobius"/>
    </source>
</evidence>
<evidence type="ECO:0000256" key="15">
    <source>
        <dbReference type="ARBA" id="ARBA00049551"/>
    </source>
</evidence>
<keyword evidence="5" id="KW-0813">Transport</keyword>
<dbReference type="GO" id="GO:0031966">
    <property type="term" value="C:mitochondrial membrane"/>
    <property type="evidence" value="ECO:0007669"/>
    <property type="project" value="UniProtKB-SubCell"/>
</dbReference>
<comment type="subcellular location">
    <subcellularLocation>
        <location evidence="1">Mitochondrion membrane</location>
        <topology evidence="1">Multi-pass membrane protein</topology>
    </subcellularLocation>
</comment>
<dbReference type="AlphaFoldDB" id="A0A0S2MQK9"/>
<dbReference type="InterPro" id="IPR050269">
    <property type="entry name" value="ComplexI_Subunit6"/>
</dbReference>
<feature type="transmembrane region" description="Helical" evidence="16">
    <location>
        <begin position="21"/>
        <end position="41"/>
    </location>
</feature>
<keyword evidence="9" id="KW-0249">Electron transport</keyword>
<evidence type="ECO:0000256" key="4">
    <source>
        <dbReference type="ARBA" id="ARBA00021095"/>
    </source>
</evidence>
<geneLocation type="mitochondrion" evidence="17"/>
<dbReference type="EMBL" id="JX412799">
    <property type="protein sequence ID" value="ALO76982.1"/>
    <property type="molecule type" value="Genomic_DNA"/>
</dbReference>
<sequence>MLILKFFMLMSTFLLIFMKHPISMGLIILMQTIFISLIIGMMNLNYWLPYILFLIMIGGLLILFIYMTTIASNEKFKMSKLLLMMMLIMNLIYMWMIKYDMFLSYTEMKNYNMDTIDKTMNFNMMMNKYLIYPSNLTYTMIIIYLLITLICCVKISTTFKGPMRQKN</sequence>
<comment type="catalytic activity">
    <reaction evidence="15">
        <text>a ubiquinone + NADH + 5 H(+)(in) = a ubiquinol + NAD(+) + 4 H(+)(out)</text>
        <dbReference type="Rhea" id="RHEA:29091"/>
        <dbReference type="Rhea" id="RHEA-COMP:9565"/>
        <dbReference type="Rhea" id="RHEA-COMP:9566"/>
        <dbReference type="ChEBI" id="CHEBI:15378"/>
        <dbReference type="ChEBI" id="CHEBI:16389"/>
        <dbReference type="ChEBI" id="CHEBI:17976"/>
        <dbReference type="ChEBI" id="CHEBI:57540"/>
        <dbReference type="ChEBI" id="CHEBI:57945"/>
        <dbReference type="EC" id="7.1.1.2"/>
    </reaction>
</comment>
<keyword evidence="12 17" id="KW-0496">Mitochondrion</keyword>
<protein>
    <recommendedName>
        <fullName evidence="4">NADH-ubiquinone oxidoreductase chain 6</fullName>
        <ecNumber evidence="3">7.1.1.2</ecNumber>
    </recommendedName>
    <alternativeName>
        <fullName evidence="14">NADH dehydrogenase subunit 6</fullName>
    </alternativeName>
</protein>
<evidence type="ECO:0000256" key="5">
    <source>
        <dbReference type="ARBA" id="ARBA00022448"/>
    </source>
</evidence>
<evidence type="ECO:0000256" key="12">
    <source>
        <dbReference type="ARBA" id="ARBA00023128"/>
    </source>
</evidence>
<feature type="transmembrane region" description="Helical" evidence="16">
    <location>
        <begin position="81"/>
        <end position="97"/>
    </location>
</feature>
<dbReference type="EC" id="7.1.1.2" evidence="3"/>
<evidence type="ECO:0000256" key="1">
    <source>
        <dbReference type="ARBA" id="ARBA00004225"/>
    </source>
</evidence>
<keyword evidence="10 16" id="KW-1133">Transmembrane helix</keyword>
<evidence type="ECO:0000256" key="6">
    <source>
        <dbReference type="ARBA" id="ARBA00022660"/>
    </source>
</evidence>
<evidence type="ECO:0000313" key="17">
    <source>
        <dbReference type="EMBL" id="ALO76982.1"/>
    </source>
</evidence>
<evidence type="ECO:0000256" key="3">
    <source>
        <dbReference type="ARBA" id="ARBA00012944"/>
    </source>
</evidence>
<evidence type="ECO:0000256" key="2">
    <source>
        <dbReference type="ARBA" id="ARBA00005698"/>
    </source>
</evidence>